<evidence type="ECO:0000313" key="5">
    <source>
        <dbReference type="Proteomes" id="UP001245370"/>
    </source>
</evidence>
<proteinExistence type="predicted"/>
<protein>
    <submittedName>
        <fullName evidence="2 3">MarR family transcriptional regulator</fullName>
    </submittedName>
</protein>
<dbReference type="InterPro" id="IPR000835">
    <property type="entry name" value="HTH_MarR-typ"/>
</dbReference>
<evidence type="ECO:0000313" key="4">
    <source>
        <dbReference type="Proteomes" id="UP001144397"/>
    </source>
</evidence>
<dbReference type="GO" id="GO:0006950">
    <property type="term" value="P:response to stress"/>
    <property type="evidence" value="ECO:0007669"/>
    <property type="project" value="TreeGrafter"/>
</dbReference>
<sequence length="160" mass="17918">MPERDWRITELTERPGFLIRRLHQIHAALFAEECAAEGITPVQYSLLTVLDQMGAAEQIALSRAVGLDRTNIADVVARLETRGLISRAVSPRDKRMKLVTLTKAGRARLERVQDGAARAHARTVEALPPGERRRFLQALRRLVAANNDTTRSPVDGFDER</sequence>
<dbReference type="GeneID" id="95764984"/>
<name>A0A9W6FL79_XANFL</name>
<organism evidence="2 4">
    <name type="scientific">Xanthobacter flavus</name>
    <dbReference type="NCBI Taxonomy" id="281"/>
    <lineage>
        <taxon>Bacteria</taxon>
        <taxon>Pseudomonadati</taxon>
        <taxon>Pseudomonadota</taxon>
        <taxon>Alphaproteobacteria</taxon>
        <taxon>Hyphomicrobiales</taxon>
        <taxon>Xanthobacteraceae</taxon>
        <taxon>Xanthobacter</taxon>
    </lineage>
</organism>
<dbReference type="InterPro" id="IPR036390">
    <property type="entry name" value="WH_DNA-bd_sf"/>
</dbReference>
<dbReference type="InterPro" id="IPR039422">
    <property type="entry name" value="MarR/SlyA-like"/>
</dbReference>
<dbReference type="PANTHER" id="PTHR33164">
    <property type="entry name" value="TRANSCRIPTIONAL REGULATOR, MARR FAMILY"/>
    <property type="match status" value="1"/>
</dbReference>
<evidence type="ECO:0000259" key="1">
    <source>
        <dbReference type="PROSITE" id="PS50995"/>
    </source>
</evidence>
<dbReference type="PRINTS" id="PR00598">
    <property type="entry name" value="HTHMARR"/>
</dbReference>
<dbReference type="InterPro" id="IPR036388">
    <property type="entry name" value="WH-like_DNA-bd_sf"/>
</dbReference>
<comment type="caution">
    <text evidence="2">The sequence shown here is derived from an EMBL/GenBank/DDBJ whole genome shotgun (WGS) entry which is preliminary data.</text>
</comment>
<dbReference type="Proteomes" id="UP001144397">
    <property type="component" value="Unassembled WGS sequence"/>
</dbReference>
<dbReference type="EMBL" id="JAVDPY010000014">
    <property type="protein sequence ID" value="MDR6336602.1"/>
    <property type="molecule type" value="Genomic_DNA"/>
</dbReference>
<keyword evidence="3" id="KW-0238">DNA-binding</keyword>
<keyword evidence="5" id="KW-1185">Reference proteome</keyword>
<evidence type="ECO:0000313" key="3">
    <source>
        <dbReference type="EMBL" id="MDR6336602.1"/>
    </source>
</evidence>
<reference evidence="3 5" key="2">
    <citation type="submission" date="2023-07" db="EMBL/GenBank/DDBJ databases">
        <title>Genomic Encyclopedia of Type Strains, Phase IV (KMG-IV): sequencing the most valuable type-strain genomes for metagenomic binning, comparative biology and taxonomic classification.</title>
        <authorList>
            <person name="Goeker M."/>
        </authorList>
    </citation>
    <scope>NUCLEOTIDE SEQUENCE [LARGE SCALE GENOMIC DNA]</scope>
    <source>
        <strain evidence="3 5">DSM 338</strain>
    </source>
</reference>
<dbReference type="EMBL" id="BSDO01000007">
    <property type="protein sequence ID" value="GLI24539.1"/>
    <property type="molecule type" value="Genomic_DNA"/>
</dbReference>
<dbReference type="PROSITE" id="PS50995">
    <property type="entry name" value="HTH_MARR_2"/>
    <property type="match status" value="1"/>
</dbReference>
<dbReference type="RefSeq" id="WP_281809282.1">
    <property type="nucleotide sequence ID" value="NZ_BSDO01000007.1"/>
</dbReference>
<dbReference type="GO" id="GO:0003700">
    <property type="term" value="F:DNA-binding transcription factor activity"/>
    <property type="evidence" value="ECO:0007669"/>
    <property type="project" value="InterPro"/>
</dbReference>
<dbReference type="Gene3D" id="1.10.10.10">
    <property type="entry name" value="Winged helix-like DNA-binding domain superfamily/Winged helix DNA-binding domain"/>
    <property type="match status" value="1"/>
</dbReference>
<dbReference type="PANTHER" id="PTHR33164:SF95">
    <property type="entry name" value="TRANSCRIPTIONAL REGULATOR"/>
    <property type="match status" value="1"/>
</dbReference>
<dbReference type="Proteomes" id="UP001245370">
    <property type="component" value="Unassembled WGS sequence"/>
</dbReference>
<dbReference type="SMART" id="SM00347">
    <property type="entry name" value="HTH_MARR"/>
    <property type="match status" value="1"/>
</dbReference>
<gene>
    <name evidence="3" type="ORF">GGQ86_005105</name>
    <name evidence="2" type="ORF">XFLAVUS301_42130</name>
</gene>
<feature type="domain" description="HTH marR-type" evidence="1">
    <location>
        <begin position="15"/>
        <end position="144"/>
    </location>
</feature>
<reference evidence="2" key="1">
    <citation type="submission" date="2022-12" db="EMBL/GenBank/DDBJ databases">
        <title>Reference genome sequencing for broad-spectrum identification of bacterial and archaeal isolates by mass spectrometry.</title>
        <authorList>
            <person name="Sekiguchi Y."/>
            <person name="Tourlousse D.M."/>
        </authorList>
    </citation>
    <scope>NUCLEOTIDE SEQUENCE</scope>
    <source>
        <strain evidence="2">301</strain>
    </source>
</reference>
<accession>A0A9W6FL79</accession>
<dbReference type="Pfam" id="PF01047">
    <property type="entry name" value="MarR"/>
    <property type="match status" value="1"/>
</dbReference>
<dbReference type="AlphaFoldDB" id="A0A9W6FL79"/>
<evidence type="ECO:0000313" key="2">
    <source>
        <dbReference type="EMBL" id="GLI24539.1"/>
    </source>
</evidence>
<dbReference type="SUPFAM" id="SSF46785">
    <property type="entry name" value="Winged helix' DNA-binding domain"/>
    <property type="match status" value="1"/>
</dbReference>
<dbReference type="GO" id="GO:0003677">
    <property type="term" value="F:DNA binding"/>
    <property type="evidence" value="ECO:0007669"/>
    <property type="project" value="UniProtKB-KW"/>
</dbReference>